<evidence type="ECO:0000256" key="5">
    <source>
        <dbReference type="ARBA" id="ARBA00023033"/>
    </source>
</evidence>
<accession>A0A162YCZ1</accession>
<sequence>MMHRLRRSLDRGRGGGTPTTNTNAVQITDVGTSIIQGARPHQEDRFIALQPGSFKSNQDIALFVVLDGHAGANVAEHSRKTLADYIDAALSKTTSHSQETYKAAIQEALDQEDEHADRESWDDGSTLALALIDTAQKILVEADVGDSHVMLAERTRRNPNEQKKLNKLDNALRAHHLAKGKNEWSITRLSTPHDPDNPVEKKRIEDAGGEVKYDTGTPRVGALAMSRSLGDLDLKLPRVNRLAGHNLTDLDGVETGLKPAVLRITGWHDKEVILDQMIVQGQNATYTVSSLADHQESSVGITKDCSTPINKWNTDSTKLHPKYRGILRAQIPRSSTTIAVRYLLIIDKTQQLVHMMNNSDFFIGGFVGVALLYAIASIVRFSLLSLAPKNFPPGPPTLPFIGNVHHFASNKLHIKFTEWRKTYGDIVGLKAGPANIVVLNSAEVTRELLEKRGNIYSGRPTDYIFREHIVHGAQHILFSQNDAYLKRWRSAVRYLLGPAGTEQALPLQNATAACLAYNLVLTPKMFQDHLHNWGLGTPLSAICGHRGAQKDKNLIKLFYGNQKNWLELLNPGSAPPVGMLPFLKYVPEFLARWKGQAKELRKNQLGFYYMMLNSAKDELERNKNRENDRPDGFVSLMERLLQEQGEKGGFDDHQLAYLGGGLLDAAVDTTYLSALTFIKALGAHPEILKRAQAEVDNFSSASQPPRLKDLEKLQYLKACFFEVLRWRPVAAVNLPHTLDVDDIFRGYHIPKGTVVLQNIWADSHDPSIYPSPSTFDPERYLTNPYGTQMSAEACQAEGRKISYAFGSGRRQCPGNVFAQNGFLAMAAKLVWAFDVVAKEPLDLSVETGFHGGLLLGSEPFEVDFVPRSEARRQAIIEDFEKTRNWLD</sequence>
<evidence type="ECO:0000256" key="8">
    <source>
        <dbReference type="SAM" id="Phobius"/>
    </source>
</evidence>
<keyword evidence="2 6" id="KW-0479">Metal-binding</keyword>
<dbReference type="InterPro" id="IPR001932">
    <property type="entry name" value="PPM-type_phosphatase-like_dom"/>
</dbReference>
<dbReference type="InterPro" id="IPR036457">
    <property type="entry name" value="PPM-type-like_dom_sf"/>
</dbReference>
<dbReference type="PRINTS" id="PR00463">
    <property type="entry name" value="EP450I"/>
</dbReference>
<dbReference type="Proteomes" id="UP000076837">
    <property type="component" value="Unassembled WGS sequence"/>
</dbReference>
<dbReference type="GO" id="GO:0004497">
    <property type="term" value="F:monooxygenase activity"/>
    <property type="evidence" value="ECO:0007669"/>
    <property type="project" value="UniProtKB-KW"/>
</dbReference>
<feature type="domain" description="PPM-type phosphatase" evidence="9">
    <location>
        <begin position="29"/>
        <end position="291"/>
    </location>
</feature>
<dbReference type="PANTHER" id="PTHR46300:SF2">
    <property type="entry name" value="CYTOCHROME P450 MONOOXYGENASE ALNH-RELATED"/>
    <property type="match status" value="1"/>
</dbReference>
<dbReference type="STRING" id="5454.A0A162YCZ1"/>
<evidence type="ECO:0000256" key="7">
    <source>
        <dbReference type="SAM" id="MobiDB-lite"/>
    </source>
</evidence>
<dbReference type="Gene3D" id="3.60.40.10">
    <property type="entry name" value="PPM-type phosphatase domain"/>
    <property type="match status" value="1"/>
</dbReference>
<gene>
    <name evidence="10" type="ORF">ST47_g8891</name>
</gene>
<dbReference type="InterPro" id="IPR001128">
    <property type="entry name" value="Cyt_P450"/>
</dbReference>
<dbReference type="PANTHER" id="PTHR46300">
    <property type="entry name" value="P450, PUTATIVE (EUROFUNG)-RELATED-RELATED"/>
    <property type="match status" value="1"/>
</dbReference>
<keyword evidence="5" id="KW-0503">Monooxygenase</keyword>
<dbReference type="SUPFAM" id="SSF81606">
    <property type="entry name" value="PP2C-like"/>
    <property type="match status" value="1"/>
</dbReference>
<feature type="region of interest" description="Disordered" evidence="7">
    <location>
        <begin position="1"/>
        <end position="23"/>
    </location>
</feature>
<name>A0A162YCZ1_DIDRA</name>
<evidence type="ECO:0000313" key="11">
    <source>
        <dbReference type="Proteomes" id="UP000076837"/>
    </source>
</evidence>
<comment type="cofactor">
    <cofactor evidence="6">
        <name>heme</name>
        <dbReference type="ChEBI" id="CHEBI:30413"/>
    </cofactor>
</comment>
<keyword evidence="11" id="KW-1185">Reference proteome</keyword>
<protein>
    <submittedName>
        <fullName evidence="10">Heme binding</fullName>
    </submittedName>
</protein>
<comment type="similarity">
    <text evidence="1">Belongs to the cytochrome P450 family.</text>
</comment>
<keyword evidence="3" id="KW-0560">Oxidoreductase</keyword>
<evidence type="ECO:0000259" key="9">
    <source>
        <dbReference type="PROSITE" id="PS51746"/>
    </source>
</evidence>
<dbReference type="GO" id="GO:0005506">
    <property type="term" value="F:iron ion binding"/>
    <property type="evidence" value="ECO:0007669"/>
    <property type="project" value="InterPro"/>
</dbReference>
<dbReference type="PROSITE" id="PS51746">
    <property type="entry name" value="PPM_2"/>
    <property type="match status" value="1"/>
</dbReference>
<keyword evidence="8" id="KW-1133">Transmembrane helix</keyword>
<reference evidence="10 11" key="1">
    <citation type="journal article" date="2016" name="Sci. Rep.">
        <title>Draft genome sequencing and secretome analysis of fungal phytopathogen Ascochyta rabiei provides insight into the necrotrophic effector repertoire.</title>
        <authorList>
            <person name="Verma S."/>
            <person name="Gazara R.K."/>
            <person name="Nizam S."/>
            <person name="Parween S."/>
            <person name="Chattopadhyay D."/>
            <person name="Verma P.K."/>
        </authorList>
    </citation>
    <scope>NUCLEOTIDE SEQUENCE [LARGE SCALE GENOMIC DNA]</scope>
    <source>
        <strain evidence="10 11">ArDII</strain>
    </source>
</reference>
<dbReference type="InterPro" id="IPR036396">
    <property type="entry name" value="Cyt_P450_sf"/>
</dbReference>
<dbReference type="AlphaFoldDB" id="A0A162YCZ1"/>
<dbReference type="InterPro" id="IPR002401">
    <property type="entry name" value="Cyt_P450_E_grp-I"/>
</dbReference>
<feature type="transmembrane region" description="Helical" evidence="8">
    <location>
        <begin position="361"/>
        <end position="383"/>
    </location>
</feature>
<dbReference type="InterPro" id="IPR050364">
    <property type="entry name" value="Cytochrome_P450_fung"/>
</dbReference>
<keyword evidence="6" id="KW-0349">Heme</keyword>
<comment type="caution">
    <text evidence="10">The sequence shown here is derived from an EMBL/GenBank/DDBJ whole genome shotgun (WGS) entry which is preliminary data.</text>
</comment>
<evidence type="ECO:0000256" key="6">
    <source>
        <dbReference type="PIRSR" id="PIRSR602401-1"/>
    </source>
</evidence>
<dbReference type="InterPro" id="IPR017972">
    <property type="entry name" value="Cyt_P450_CS"/>
</dbReference>
<evidence type="ECO:0000256" key="3">
    <source>
        <dbReference type="ARBA" id="ARBA00023002"/>
    </source>
</evidence>
<evidence type="ECO:0000256" key="4">
    <source>
        <dbReference type="ARBA" id="ARBA00023004"/>
    </source>
</evidence>
<keyword evidence="4 6" id="KW-0408">Iron</keyword>
<dbReference type="GO" id="GO:0020037">
    <property type="term" value="F:heme binding"/>
    <property type="evidence" value="ECO:0007669"/>
    <property type="project" value="InterPro"/>
</dbReference>
<keyword evidence="8" id="KW-0472">Membrane</keyword>
<feature type="binding site" description="axial binding residue" evidence="6">
    <location>
        <position position="812"/>
    </location>
    <ligand>
        <name>heme</name>
        <dbReference type="ChEBI" id="CHEBI:30413"/>
    </ligand>
    <ligandPart>
        <name>Fe</name>
        <dbReference type="ChEBI" id="CHEBI:18248"/>
    </ligandPart>
</feature>
<dbReference type="Pfam" id="PF00067">
    <property type="entry name" value="p450"/>
    <property type="match status" value="1"/>
</dbReference>
<keyword evidence="8" id="KW-0812">Transmembrane</keyword>
<dbReference type="GO" id="GO:0016705">
    <property type="term" value="F:oxidoreductase activity, acting on paired donors, with incorporation or reduction of molecular oxygen"/>
    <property type="evidence" value="ECO:0007669"/>
    <property type="project" value="InterPro"/>
</dbReference>
<dbReference type="PROSITE" id="PS00086">
    <property type="entry name" value="CYTOCHROME_P450"/>
    <property type="match status" value="1"/>
</dbReference>
<evidence type="ECO:0000313" key="10">
    <source>
        <dbReference type="EMBL" id="KZM19965.1"/>
    </source>
</evidence>
<dbReference type="SUPFAM" id="SSF48264">
    <property type="entry name" value="Cytochrome P450"/>
    <property type="match status" value="1"/>
</dbReference>
<evidence type="ECO:0000256" key="1">
    <source>
        <dbReference type="ARBA" id="ARBA00010617"/>
    </source>
</evidence>
<dbReference type="Pfam" id="PF00481">
    <property type="entry name" value="PP2C"/>
    <property type="match status" value="1"/>
</dbReference>
<dbReference type="Gene3D" id="1.10.630.10">
    <property type="entry name" value="Cytochrome P450"/>
    <property type="match status" value="1"/>
</dbReference>
<organism evidence="10 11">
    <name type="scientific">Didymella rabiei</name>
    <name type="common">Chickpea ascochyta blight fungus</name>
    <name type="synonym">Mycosphaerella rabiei</name>
    <dbReference type="NCBI Taxonomy" id="5454"/>
    <lineage>
        <taxon>Eukaryota</taxon>
        <taxon>Fungi</taxon>
        <taxon>Dikarya</taxon>
        <taxon>Ascomycota</taxon>
        <taxon>Pezizomycotina</taxon>
        <taxon>Dothideomycetes</taxon>
        <taxon>Pleosporomycetidae</taxon>
        <taxon>Pleosporales</taxon>
        <taxon>Pleosporineae</taxon>
        <taxon>Didymellaceae</taxon>
        <taxon>Ascochyta</taxon>
    </lineage>
</organism>
<proteinExistence type="inferred from homology"/>
<dbReference type="SMART" id="SM00332">
    <property type="entry name" value="PP2Cc"/>
    <property type="match status" value="1"/>
</dbReference>
<dbReference type="CDD" id="cd00143">
    <property type="entry name" value="PP2Cc"/>
    <property type="match status" value="1"/>
</dbReference>
<dbReference type="EMBL" id="JYNV01000289">
    <property type="protein sequence ID" value="KZM19965.1"/>
    <property type="molecule type" value="Genomic_DNA"/>
</dbReference>
<evidence type="ECO:0000256" key="2">
    <source>
        <dbReference type="ARBA" id="ARBA00022723"/>
    </source>
</evidence>